<reference evidence="5 6" key="1">
    <citation type="journal article" date="2019" name="Genome Biol. Evol.">
        <title>Day and night: Metabolic profiles and evolutionary relationships of six axenic non-marine cyanobacteria.</title>
        <authorList>
            <person name="Will S.E."/>
            <person name="Henke P."/>
            <person name="Boedeker C."/>
            <person name="Huang S."/>
            <person name="Brinkmann H."/>
            <person name="Rohde M."/>
            <person name="Jarek M."/>
            <person name="Friedl T."/>
            <person name="Seufert S."/>
            <person name="Schumacher M."/>
            <person name="Overmann J."/>
            <person name="Neumann-Schaal M."/>
            <person name="Petersen J."/>
        </authorList>
    </citation>
    <scope>NUCLEOTIDE SEQUENCE [LARGE SCALE GENOMIC DNA]</scope>
    <source>
        <strain evidence="5 6">SAG 39.79</strain>
    </source>
</reference>
<organism evidence="5 6">
    <name type="scientific">Chroococcidiopsis cubana SAG 39.79</name>
    <dbReference type="NCBI Taxonomy" id="388085"/>
    <lineage>
        <taxon>Bacteria</taxon>
        <taxon>Bacillati</taxon>
        <taxon>Cyanobacteriota</taxon>
        <taxon>Cyanophyceae</taxon>
        <taxon>Chroococcidiopsidales</taxon>
        <taxon>Chroococcidiopsidaceae</taxon>
        <taxon>Chroococcidiopsis</taxon>
    </lineage>
</organism>
<dbReference type="InterPro" id="IPR014710">
    <property type="entry name" value="RmlC-like_jellyroll"/>
</dbReference>
<dbReference type="PROSITE" id="PS51063">
    <property type="entry name" value="HTH_CRP_2"/>
    <property type="match status" value="1"/>
</dbReference>
<keyword evidence="3" id="KW-0804">Transcription</keyword>
<dbReference type="Proteomes" id="UP000282574">
    <property type="component" value="Unassembled WGS sequence"/>
</dbReference>
<dbReference type="AlphaFoldDB" id="A0AB37U993"/>
<dbReference type="InterPro" id="IPR012318">
    <property type="entry name" value="HTH_CRP"/>
</dbReference>
<keyword evidence="6" id="KW-1185">Reference proteome</keyword>
<feature type="domain" description="HTH crp-type" evidence="4">
    <location>
        <begin position="115"/>
        <end position="187"/>
    </location>
</feature>
<evidence type="ECO:0000256" key="1">
    <source>
        <dbReference type="ARBA" id="ARBA00023015"/>
    </source>
</evidence>
<keyword evidence="1" id="KW-0805">Transcription regulation</keyword>
<dbReference type="SUPFAM" id="SSF46785">
    <property type="entry name" value="Winged helix' DNA-binding domain"/>
    <property type="match status" value="1"/>
</dbReference>
<keyword evidence="2" id="KW-0238">DNA-binding</keyword>
<dbReference type="Pfam" id="PF13545">
    <property type="entry name" value="HTH_Crp_2"/>
    <property type="match status" value="1"/>
</dbReference>
<evidence type="ECO:0000256" key="3">
    <source>
        <dbReference type="ARBA" id="ARBA00023163"/>
    </source>
</evidence>
<name>A0AB37U993_9CYAN</name>
<dbReference type="RefSeq" id="WP_106171382.1">
    <property type="nucleotide sequence ID" value="NZ_JAVKZF010000009.1"/>
</dbReference>
<dbReference type="InterPro" id="IPR036390">
    <property type="entry name" value="WH_DNA-bd_sf"/>
</dbReference>
<dbReference type="InterPro" id="IPR018490">
    <property type="entry name" value="cNMP-bd_dom_sf"/>
</dbReference>
<dbReference type="EMBL" id="RSCK01000126">
    <property type="protein sequence ID" value="RUT01412.1"/>
    <property type="molecule type" value="Genomic_DNA"/>
</dbReference>
<evidence type="ECO:0000256" key="2">
    <source>
        <dbReference type="ARBA" id="ARBA00023125"/>
    </source>
</evidence>
<dbReference type="CDD" id="cd00092">
    <property type="entry name" value="HTH_CRP"/>
    <property type="match status" value="1"/>
</dbReference>
<sequence>MQQLDRSAGCATPALKQQFVRRARLPEHQAVLWKIESGAVCSMTWTSDGELACLGYWGVGDVVGHALSRVQPYELHCLTNVEISSCPRNEWSQLTDALVHRQQQTEELLSIVHINPLSHRLWQLLVWLSQKFGREVGNGRWLELRLTHQQLAQTLGTSRVAVTTILQRLEAEGKIQRQQRRLIVVQH</sequence>
<dbReference type="SMART" id="SM00419">
    <property type="entry name" value="HTH_CRP"/>
    <property type="match status" value="1"/>
</dbReference>
<dbReference type="Gene3D" id="2.60.120.10">
    <property type="entry name" value="Jelly Rolls"/>
    <property type="match status" value="1"/>
</dbReference>
<dbReference type="SUPFAM" id="SSF51206">
    <property type="entry name" value="cAMP-binding domain-like"/>
    <property type="match status" value="1"/>
</dbReference>
<accession>A0AB37U993</accession>
<evidence type="ECO:0000259" key="4">
    <source>
        <dbReference type="PROSITE" id="PS51063"/>
    </source>
</evidence>
<dbReference type="GO" id="GO:0006355">
    <property type="term" value="P:regulation of DNA-templated transcription"/>
    <property type="evidence" value="ECO:0007669"/>
    <property type="project" value="InterPro"/>
</dbReference>
<protein>
    <recommendedName>
        <fullName evidence="4">HTH crp-type domain-containing protein</fullName>
    </recommendedName>
</protein>
<comment type="caution">
    <text evidence="5">The sequence shown here is derived from an EMBL/GenBank/DDBJ whole genome shotgun (WGS) entry which is preliminary data.</text>
</comment>
<gene>
    <name evidence="5" type="ORF">DSM107010_65400</name>
</gene>
<evidence type="ECO:0000313" key="5">
    <source>
        <dbReference type="EMBL" id="RUT01412.1"/>
    </source>
</evidence>
<proteinExistence type="predicted"/>
<dbReference type="GO" id="GO:0003677">
    <property type="term" value="F:DNA binding"/>
    <property type="evidence" value="ECO:0007669"/>
    <property type="project" value="UniProtKB-KW"/>
</dbReference>
<evidence type="ECO:0000313" key="6">
    <source>
        <dbReference type="Proteomes" id="UP000282574"/>
    </source>
</evidence>